<name>M0LCD4_HALJT</name>
<comment type="caution">
    <text evidence="2">The sequence shown here is derived from an EMBL/GenBank/DDBJ whole genome shotgun (WGS) entry which is preliminary data.</text>
</comment>
<organism evidence="2 3">
    <name type="scientific">Haloarcula japonica (strain ATCC 49778 / DSM 6131 / JCM 7785 / NBRC 101032 / NCIMB 13157 / TR-1)</name>
    <dbReference type="NCBI Taxonomy" id="1227453"/>
    <lineage>
        <taxon>Archaea</taxon>
        <taxon>Methanobacteriati</taxon>
        <taxon>Methanobacteriota</taxon>
        <taxon>Stenosarchaea group</taxon>
        <taxon>Halobacteria</taxon>
        <taxon>Halobacteriales</taxon>
        <taxon>Haloarculaceae</taxon>
        <taxon>Haloarcula</taxon>
    </lineage>
</organism>
<dbReference type="Proteomes" id="UP000011524">
    <property type="component" value="Unassembled WGS sequence"/>
</dbReference>
<evidence type="ECO:0000313" key="2">
    <source>
        <dbReference type="EMBL" id="EMA29610.1"/>
    </source>
</evidence>
<dbReference type="InterPro" id="IPR058456">
    <property type="entry name" value="DUF8143"/>
</dbReference>
<gene>
    <name evidence="2" type="ORF">C444_12462</name>
</gene>
<reference evidence="2 3" key="1">
    <citation type="journal article" date="2014" name="PLoS Genet.">
        <title>Phylogenetically driven sequencing of extremely halophilic archaea reveals strategies for static and dynamic osmo-response.</title>
        <authorList>
            <person name="Becker E.A."/>
            <person name="Seitzer P.M."/>
            <person name="Tritt A."/>
            <person name="Larsen D."/>
            <person name="Krusor M."/>
            <person name="Yao A.I."/>
            <person name="Wu D."/>
            <person name="Madern D."/>
            <person name="Eisen J.A."/>
            <person name="Darling A.E."/>
            <person name="Facciotti M.T."/>
        </authorList>
    </citation>
    <scope>NUCLEOTIDE SEQUENCE [LARGE SCALE GENOMIC DNA]</scope>
    <source>
        <strain evidence="3">ATCC 49778 / DSM 6131 / JCM 7785 / NBRC 101032 / NCIMB 13157 / TR-1</strain>
    </source>
</reference>
<evidence type="ECO:0000256" key="1">
    <source>
        <dbReference type="SAM" id="MobiDB-lite"/>
    </source>
</evidence>
<dbReference type="AlphaFoldDB" id="M0LCD4"/>
<sequence>MAAVTGLFLIVVLLAVAAPLALYALVRSEHDQRVETDRETAERLARRDTDDDGRAR</sequence>
<accession>M0LCD4</accession>
<proteinExistence type="predicted"/>
<evidence type="ECO:0000313" key="3">
    <source>
        <dbReference type="Proteomes" id="UP000011524"/>
    </source>
</evidence>
<dbReference type="EMBL" id="AOLY01000037">
    <property type="protein sequence ID" value="EMA29610.1"/>
    <property type="molecule type" value="Genomic_DNA"/>
</dbReference>
<feature type="region of interest" description="Disordered" evidence="1">
    <location>
        <begin position="31"/>
        <end position="56"/>
    </location>
</feature>
<dbReference type="PATRIC" id="fig|1227453.3.peg.2452"/>
<dbReference type="STRING" id="1227453.C444_12462"/>
<dbReference type="RefSeq" id="WP_004593168.1">
    <property type="nucleotide sequence ID" value="NZ_AOLY01000037.1"/>
</dbReference>
<dbReference type="Pfam" id="PF26467">
    <property type="entry name" value="DUF8143"/>
    <property type="match status" value="1"/>
</dbReference>
<protein>
    <submittedName>
        <fullName evidence="2">Uncharacterized protein</fullName>
    </submittedName>
</protein>
<keyword evidence="3" id="KW-1185">Reference proteome</keyword>
<dbReference type="eggNOG" id="arCOG11357">
    <property type="taxonomic scope" value="Archaea"/>
</dbReference>